<dbReference type="RefSeq" id="WP_010755555.1">
    <property type="nucleotide sequence ID" value="NZ_ASWD01000002.1"/>
</dbReference>
<protein>
    <submittedName>
        <fullName evidence="2">Uncharacterized protein</fullName>
    </submittedName>
</protein>
<keyword evidence="3" id="KW-1185">Reference proteome</keyword>
<gene>
    <name evidence="2" type="ORF">UAU_00492</name>
</gene>
<dbReference type="HOGENOM" id="CLU_057669_2_0_9"/>
<name>R2TC76_9ENTE</name>
<accession>R2TC76</accession>
<dbReference type="PATRIC" id="fig|1158607.3.peg.494"/>
<proteinExistence type="predicted"/>
<feature type="compositionally biased region" description="Polar residues" evidence="1">
    <location>
        <begin position="258"/>
        <end position="270"/>
    </location>
</feature>
<organism evidence="2 3">
    <name type="scientific">Enterococcus pallens ATCC BAA-351</name>
    <dbReference type="NCBI Taxonomy" id="1158607"/>
    <lineage>
        <taxon>Bacteria</taxon>
        <taxon>Bacillati</taxon>
        <taxon>Bacillota</taxon>
        <taxon>Bacilli</taxon>
        <taxon>Lactobacillales</taxon>
        <taxon>Enterococcaceae</taxon>
        <taxon>Enterococcus</taxon>
    </lineage>
</organism>
<evidence type="ECO:0000256" key="1">
    <source>
        <dbReference type="SAM" id="MobiDB-lite"/>
    </source>
</evidence>
<feature type="compositionally biased region" description="Basic residues" evidence="1">
    <location>
        <begin position="318"/>
        <end position="335"/>
    </location>
</feature>
<dbReference type="eggNOG" id="ENOG5030NYS">
    <property type="taxonomic scope" value="Bacteria"/>
</dbReference>
<dbReference type="AlphaFoldDB" id="R2TC76"/>
<sequence length="335" mass="38117">MKPLGQRQFFGMKRETLEARLIENHAHEKDSAFTIQSVLIALIRNALSPADFSFLAKELICTLFLEKNDLQEVKELCIYFRPYFTDDQWEKVITRLFPTPQKRSAITEQARLYSEKFPLLHSGARDVDTKAGLLSTFLDEHGKKHSWTLSNVDPNLTSQQHEDYLSLLTTLTILQKDGVRRFTAIVEVNYTLHQTSIGRRTQEEVEAKKELTDALPRVATLAKTAPQKEADSAKSDKQENNSVTNNPNPTKSSKLEQSDSVSKQPPSLTETPPEADPSDELNDVESVTAYMNQLKRKAAGNPPTREERKRQNQINKALGKKGKKSKKNKKNKRRK</sequence>
<evidence type="ECO:0000313" key="3">
    <source>
        <dbReference type="Proteomes" id="UP000013782"/>
    </source>
</evidence>
<feature type="compositionally biased region" description="Basic and acidic residues" evidence="1">
    <location>
        <begin position="226"/>
        <end position="239"/>
    </location>
</feature>
<feature type="compositionally biased region" description="Polar residues" evidence="1">
    <location>
        <begin position="240"/>
        <end position="252"/>
    </location>
</feature>
<dbReference type="Proteomes" id="UP000013782">
    <property type="component" value="Unassembled WGS sequence"/>
</dbReference>
<comment type="caution">
    <text evidence="2">The sequence shown here is derived from an EMBL/GenBank/DDBJ whole genome shotgun (WGS) entry which is preliminary data.</text>
</comment>
<dbReference type="OrthoDB" id="2195232at2"/>
<dbReference type="EMBL" id="AJAQ01000001">
    <property type="protein sequence ID" value="EOH97824.1"/>
    <property type="molecule type" value="Genomic_DNA"/>
</dbReference>
<reference evidence="2 3" key="1">
    <citation type="submission" date="2013-02" db="EMBL/GenBank/DDBJ databases">
        <title>The Genome Sequence of Enterococcus pallens BAA-351.</title>
        <authorList>
            <consortium name="The Broad Institute Genome Sequencing Platform"/>
            <consortium name="The Broad Institute Genome Sequencing Center for Infectious Disease"/>
            <person name="Earl A.M."/>
            <person name="Gilmore M.S."/>
            <person name="Lebreton F."/>
            <person name="Walker B."/>
            <person name="Young S.K."/>
            <person name="Zeng Q."/>
            <person name="Gargeya S."/>
            <person name="Fitzgerald M."/>
            <person name="Haas B."/>
            <person name="Abouelleil A."/>
            <person name="Alvarado L."/>
            <person name="Arachchi H.M."/>
            <person name="Berlin A.M."/>
            <person name="Chapman S.B."/>
            <person name="Dewar J."/>
            <person name="Goldberg J."/>
            <person name="Griggs A."/>
            <person name="Gujja S."/>
            <person name="Hansen M."/>
            <person name="Howarth C."/>
            <person name="Imamovic A."/>
            <person name="Larimer J."/>
            <person name="McCowan C."/>
            <person name="Murphy C."/>
            <person name="Neiman D."/>
            <person name="Pearson M."/>
            <person name="Priest M."/>
            <person name="Roberts A."/>
            <person name="Saif S."/>
            <person name="Shea T."/>
            <person name="Sisk P."/>
            <person name="Sykes S."/>
            <person name="Wortman J."/>
            <person name="Nusbaum C."/>
            <person name="Birren B."/>
        </authorList>
    </citation>
    <scope>NUCLEOTIDE SEQUENCE [LARGE SCALE GENOMIC DNA]</scope>
    <source>
        <strain evidence="2 3">ATCC BAA-351</strain>
    </source>
</reference>
<evidence type="ECO:0000313" key="2">
    <source>
        <dbReference type="EMBL" id="EOH97824.1"/>
    </source>
</evidence>
<feature type="region of interest" description="Disordered" evidence="1">
    <location>
        <begin position="217"/>
        <end position="335"/>
    </location>
</feature>